<dbReference type="Pfam" id="PF00924">
    <property type="entry name" value="MS_channel_2nd"/>
    <property type="match status" value="1"/>
</dbReference>
<comment type="similarity">
    <text evidence="2">Belongs to the MscS (TC 1.A.23) family.</text>
</comment>
<proteinExistence type="inferred from homology"/>
<evidence type="ECO:0000256" key="6">
    <source>
        <dbReference type="SAM" id="MobiDB-lite"/>
    </source>
</evidence>
<evidence type="ECO:0000256" key="1">
    <source>
        <dbReference type="ARBA" id="ARBA00004141"/>
    </source>
</evidence>
<name>A0ABW6A0U6_9BACT</name>
<dbReference type="InterPro" id="IPR006686">
    <property type="entry name" value="MscS_channel_CS"/>
</dbReference>
<protein>
    <submittedName>
        <fullName evidence="9">Mechanosensitive ion channel family protein</fullName>
    </submittedName>
</protein>
<keyword evidence="5 7" id="KW-0472">Membrane</keyword>
<dbReference type="InterPro" id="IPR011014">
    <property type="entry name" value="MscS_channel_TM-2"/>
</dbReference>
<dbReference type="InterPro" id="IPR010920">
    <property type="entry name" value="LSM_dom_sf"/>
</dbReference>
<dbReference type="PANTHER" id="PTHR30566">
    <property type="entry name" value="YNAI-RELATED MECHANOSENSITIVE ION CHANNEL"/>
    <property type="match status" value="1"/>
</dbReference>
<dbReference type="SUPFAM" id="SSF82861">
    <property type="entry name" value="Mechanosensitive channel protein MscS (YggB), transmembrane region"/>
    <property type="match status" value="1"/>
</dbReference>
<evidence type="ECO:0000256" key="4">
    <source>
        <dbReference type="ARBA" id="ARBA00022989"/>
    </source>
</evidence>
<keyword evidence="4 7" id="KW-1133">Transmembrane helix</keyword>
<feature type="transmembrane region" description="Helical" evidence="7">
    <location>
        <begin position="17"/>
        <end position="45"/>
    </location>
</feature>
<dbReference type="RefSeq" id="WP_386093570.1">
    <property type="nucleotide sequence ID" value="NZ_JBHUOZ010000001.1"/>
</dbReference>
<feature type="transmembrane region" description="Helical" evidence="7">
    <location>
        <begin position="66"/>
        <end position="84"/>
    </location>
</feature>
<evidence type="ECO:0000256" key="7">
    <source>
        <dbReference type="SAM" id="Phobius"/>
    </source>
</evidence>
<keyword evidence="10" id="KW-1185">Reference proteome</keyword>
<organism evidence="9 10">
    <name type="scientific">Terrimonas rubra</name>
    <dbReference type="NCBI Taxonomy" id="1035890"/>
    <lineage>
        <taxon>Bacteria</taxon>
        <taxon>Pseudomonadati</taxon>
        <taxon>Bacteroidota</taxon>
        <taxon>Chitinophagia</taxon>
        <taxon>Chitinophagales</taxon>
        <taxon>Chitinophagaceae</taxon>
        <taxon>Terrimonas</taxon>
    </lineage>
</organism>
<feature type="transmembrane region" description="Helical" evidence="7">
    <location>
        <begin position="150"/>
        <end position="168"/>
    </location>
</feature>
<dbReference type="PANTHER" id="PTHR30566:SF5">
    <property type="entry name" value="MECHANOSENSITIVE ION CHANNEL PROTEIN 1, MITOCHONDRIAL-RELATED"/>
    <property type="match status" value="1"/>
</dbReference>
<comment type="subcellular location">
    <subcellularLocation>
        <location evidence="1">Membrane</location>
        <topology evidence="1">Multi-pass membrane protein</topology>
    </subcellularLocation>
</comment>
<dbReference type="InterPro" id="IPR023408">
    <property type="entry name" value="MscS_beta-dom_sf"/>
</dbReference>
<evidence type="ECO:0000256" key="2">
    <source>
        <dbReference type="ARBA" id="ARBA00008017"/>
    </source>
</evidence>
<sequence>MNDFLNQVWFENTVQSYFIVILVILVMLGIKKYVAHYVANLLFLGVHQIWKDVDKPSFKSLVAKPLSMFLFLFVTIVSLDKLTYPEVLNFKIYRIDFHGLLETIATILLIVSFFRLIISIVNFVALILHRKAERTVDPTDDQLIIFFKEFFRVLIGIIGLLMILKYAFGYQISNLLTGLSIVGAAVALALRESLENLIASFIIFFDKPFHVGDVVKVNTFTGTVEKIGLRSVRIRTDQKTFITVPNKQMVDTIIDNLSMRTQRRADLRLEIGLSATAEQLDKFVSEVRRVITQGDIQNSSAYLTDITPSSYLVAVEYYTGPITMTDFNTLKQQINLQVLQLVQDLGMEISGGSTDISIRQPNPPAAKTEQKEL</sequence>
<gene>
    <name evidence="9" type="ORF">ACFS6H_00105</name>
</gene>
<comment type="caution">
    <text evidence="9">The sequence shown here is derived from an EMBL/GenBank/DDBJ whole genome shotgun (WGS) entry which is preliminary data.</text>
</comment>
<dbReference type="Gene3D" id="2.30.30.60">
    <property type="match status" value="1"/>
</dbReference>
<evidence type="ECO:0000313" key="10">
    <source>
        <dbReference type="Proteomes" id="UP001597511"/>
    </source>
</evidence>
<evidence type="ECO:0000256" key="5">
    <source>
        <dbReference type="ARBA" id="ARBA00023136"/>
    </source>
</evidence>
<feature type="transmembrane region" description="Helical" evidence="7">
    <location>
        <begin position="104"/>
        <end position="129"/>
    </location>
</feature>
<feature type="domain" description="Mechanosensitive ion channel MscS" evidence="8">
    <location>
        <begin position="193"/>
        <end position="258"/>
    </location>
</feature>
<accession>A0ABW6A0U6</accession>
<feature type="region of interest" description="Disordered" evidence="6">
    <location>
        <begin position="352"/>
        <end position="373"/>
    </location>
</feature>
<evidence type="ECO:0000259" key="8">
    <source>
        <dbReference type="Pfam" id="PF00924"/>
    </source>
</evidence>
<dbReference type="Gene3D" id="1.10.287.1260">
    <property type="match status" value="1"/>
</dbReference>
<keyword evidence="3 7" id="KW-0812">Transmembrane</keyword>
<evidence type="ECO:0000313" key="9">
    <source>
        <dbReference type="EMBL" id="MFD2918085.1"/>
    </source>
</evidence>
<evidence type="ECO:0000256" key="3">
    <source>
        <dbReference type="ARBA" id="ARBA00022692"/>
    </source>
</evidence>
<dbReference type="EMBL" id="JBHUOZ010000001">
    <property type="protein sequence ID" value="MFD2918085.1"/>
    <property type="molecule type" value="Genomic_DNA"/>
</dbReference>
<dbReference type="InterPro" id="IPR006685">
    <property type="entry name" value="MscS_channel_2nd"/>
</dbReference>
<reference evidence="10" key="1">
    <citation type="journal article" date="2019" name="Int. J. Syst. Evol. Microbiol.">
        <title>The Global Catalogue of Microorganisms (GCM) 10K type strain sequencing project: providing services to taxonomists for standard genome sequencing and annotation.</title>
        <authorList>
            <consortium name="The Broad Institute Genomics Platform"/>
            <consortium name="The Broad Institute Genome Sequencing Center for Infectious Disease"/>
            <person name="Wu L."/>
            <person name="Ma J."/>
        </authorList>
    </citation>
    <scope>NUCLEOTIDE SEQUENCE [LARGE SCALE GENOMIC DNA]</scope>
    <source>
        <strain evidence="10">KCTC 23299</strain>
    </source>
</reference>
<dbReference type="SUPFAM" id="SSF50182">
    <property type="entry name" value="Sm-like ribonucleoproteins"/>
    <property type="match status" value="1"/>
</dbReference>
<dbReference type="PROSITE" id="PS01246">
    <property type="entry name" value="UPF0003"/>
    <property type="match status" value="1"/>
</dbReference>
<dbReference type="Proteomes" id="UP001597511">
    <property type="component" value="Unassembled WGS sequence"/>
</dbReference>